<keyword evidence="2" id="KW-0732">Signal</keyword>
<name>A0A7R9WY93_9STRA</name>
<gene>
    <name evidence="3" type="ORF">CAUS1442_LOCUS11489</name>
</gene>
<sequence length="149" mass="15783">MPFSRITVLGLSAVLMATDQQVQSFTAPSFQRAPQHAFGAAPSSSATVAKPAFVTGQTKRVIATVEKARLTPSSSSTPSSLFSTAAPQVESTEADTDEAQVNIPPIGPNGVYSISNGEEHKALLMPQRAGCNQFFWLQLVTVGYKNNVV</sequence>
<evidence type="ECO:0000313" key="3">
    <source>
        <dbReference type="EMBL" id="CAD8339356.1"/>
    </source>
</evidence>
<proteinExistence type="predicted"/>
<evidence type="ECO:0000256" key="1">
    <source>
        <dbReference type="SAM" id="MobiDB-lite"/>
    </source>
</evidence>
<protein>
    <submittedName>
        <fullName evidence="3">Uncharacterized protein</fullName>
    </submittedName>
</protein>
<feature type="region of interest" description="Disordered" evidence="1">
    <location>
        <begin position="71"/>
        <end position="100"/>
    </location>
</feature>
<feature type="signal peptide" evidence="2">
    <location>
        <begin position="1"/>
        <end position="24"/>
    </location>
</feature>
<accession>A0A7R9WY93</accession>
<dbReference type="AlphaFoldDB" id="A0A7R9WY93"/>
<evidence type="ECO:0000256" key="2">
    <source>
        <dbReference type="SAM" id="SignalP"/>
    </source>
</evidence>
<feature type="compositionally biased region" description="Low complexity" evidence="1">
    <location>
        <begin position="71"/>
        <end position="87"/>
    </location>
</feature>
<reference evidence="3" key="1">
    <citation type="submission" date="2021-01" db="EMBL/GenBank/DDBJ databases">
        <authorList>
            <person name="Corre E."/>
            <person name="Pelletier E."/>
            <person name="Niang G."/>
            <person name="Scheremetjew M."/>
            <person name="Finn R."/>
            <person name="Kale V."/>
            <person name="Holt S."/>
            <person name="Cochrane G."/>
            <person name="Meng A."/>
            <person name="Brown T."/>
            <person name="Cohen L."/>
        </authorList>
    </citation>
    <scope>NUCLEOTIDE SEQUENCE</scope>
    <source>
        <strain evidence="3">CCMP3328</strain>
    </source>
</reference>
<organism evidence="3">
    <name type="scientific">Craspedostauros australis</name>
    <dbReference type="NCBI Taxonomy" id="1486917"/>
    <lineage>
        <taxon>Eukaryota</taxon>
        <taxon>Sar</taxon>
        <taxon>Stramenopiles</taxon>
        <taxon>Ochrophyta</taxon>
        <taxon>Bacillariophyta</taxon>
        <taxon>Bacillariophyceae</taxon>
        <taxon>Bacillariophycidae</taxon>
        <taxon>Naviculales</taxon>
        <taxon>Naviculaceae</taxon>
        <taxon>Craspedostauros</taxon>
    </lineage>
</organism>
<dbReference type="EMBL" id="HBEF01018634">
    <property type="protein sequence ID" value="CAD8339356.1"/>
    <property type="molecule type" value="Transcribed_RNA"/>
</dbReference>
<feature type="chain" id="PRO_5030723775" evidence="2">
    <location>
        <begin position="25"/>
        <end position="149"/>
    </location>
</feature>